<evidence type="ECO:0000313" key="2">
    <source>
        <dbReference type="Proteomes" id="UP001164250"/>
    </source>
</evidence>
<evidence type="ECO:0000313" key="1">
    <source>
        <dbReference type="EMBL" id="KAJ0105123.1"/>
    </source>
</evidence>
<dbReference type="Proteomes" id="UP001164250">
    <property type="component" value="Chromosome 2"/>
</dbReference>
<reference evidence="2" key="1">
    <citation type="journal article" date="2023" name="G3 (Bethesda)">
        <title>Genome assembly and association tests identify interacting loci associated with vigor, precocity, and sex in interspecific pistachio rootstocks.</title>
        <authorList>
            <person name="Palmer W."/>
            <person name="Jacygrad E."/>
            <person name="Sagayaradj S."/>
            <person name="Cavanaugh K."/>
            <person name="Han R."/>
            <person name="Bertier L."/>
            <person name="Beede B."/>
            <person name="Kafkas S."/>
            <person name="Golino D."/>
            <person name="Preece J."/>
            <person name="Michelmore R."/>
        </authorList>
    </citation>
    <scope>NUCLEOTIDE SEQUENCE [LARGE SCALE GENOMIC DNA]</scope>
</reference>
<proteinExistence type="predicted"/>
<accession>A0ACC1BZC8</accession>
<dbReference type="EMBL" id="CM047898">
    <property type="protein sequence ID" value="KAJ0105123.1"/>
    <property type="molecule type" value="Genomic_DNA"/>
</dbReference>
<keyword evidence="2" id="KW-1185">Reference proteome</keyword>
<protein>
    <submittedName>
        <fullName evidence="1">Uncharacterized protein</fullName>
    </submittedName>
</protein>
<organism evidence="1 2">
    <name type="scientific">Pistacia atlantica</name>
    <dbReference type="NCBI Taxonomy" id="434234"/>
    <lineage>
        <taxon>Eukaryota</taxon>
        <taxon>Viridiplantae</taxon>
        <taxon>Streptophyta</taxon>
        <taxon>Embryophyta</taxon>
        <taxon>Tracheophyta</taxon>
        <taxon>Spermatophyta</taxon>
        <taxon>Magnoliopsida</taxon>
        <taxon>eudicotyledons</taxon>
        <taxon>Gunneridae</taxon>
        <taxon>Pentapetalae</taxon>
        <taxon>rosids</taxon>
        <taxon>malvids</taxon>
        <taxon>Sapindales</taxon>
        <taxon>Anacardiaceae</taxon>
        <taxon>Pistacia</taxon>
    </lineage>
</organism>
<comment type="caution">
    <text evidence="1">The sequence shown here is derived from an EMBL/GenBank/DDBJ whole genome shotgun (WGS) entry which is preliminary data.</text>
</comment>
<sequence>MASAQCYKPIEQSCNQGHHSSSLDQKASGVGSWAFKSSSETNNHATHGTHTQTKCYAKTQANWTDQGMAKTQTPHCYSQTQIHNSNQVSHGHGGYGHGHGLTHTHSVDQNKVHGCGQTQTMWTDQNKGSKKRGEQKKRGMFQRIKEGIAGDSSSSESDSDDDNCGKRKASVKFL</sequence>
<name>A0ACC1BZC8_9ROSI</name>
<gene>
    <name evidence="1" type="ORF">Patl1_17547</name>
</gene>